<dbReference type="Proteomes" id="UP001059041">
    <property type="component" value="Linkage Group LG8"/>
</dbReference>
<evidence type="ECO:0000256" key="6">
    <source>
        <dbReference type="SAM" id="MobiDB-lite"/>
    </source>
</evidence>
<sequence>MASAHIEMDVQHHEDSADGRRSDHEPLVKYYRASEPLPGVKPVLHNFLRKGPASWAAVQASSGILSVGIGVMFAASFDINFFLLTLFRVPIVTGILFILTGIMSNVLYRHPELLQTCFFANIVCLIVSVVGMILLSIDLGIHVPHKIQYKMEVLVLCVTLMDTIIAAVLIFLIHREKQNQKH</sequence>
<accession>A0A9W8C2L2</accession>
<comment type="subcellular location">
    <subcellularLocation>
        <location evidence="1">Membrane</location>
        <topology evidence="1">Multi-pass membrane protein</topology>
    </subcellularLocation>
</comment>
<evidence type="ECO:0000256" key="2">
    <source>
        <dbReference type="ARBA" id="ARBA00009565"/>
    </source>
</evidence>
<name>A0A9W8C2L2_TRIRA</name>
<dbReference type="GO" id="GO:0016020">
    <property type="term" value="C:membrane"/>
    <property type="evidence" value="ECO:0007669"/>
    <property type="project" value="UniProtKB-SubCell"/>
</dbReference>
<feature type="transmembrane region" description="Helical" evidence="7">
    <location>
        <begin position="55"/>
        <end position="75"/>
    </location>
</feature>
<keyword evidence="9" id="KW-1185">Reference proteome</keyword>
<evidence type="ECO:0000256" key="1">
    <source>
        <dbReference type="ARBA" id="ARBA00004141"/>
    </source>
</evidence>
<evidence type="ECO:0000256" key="4">
    <source>
        <dbReference type="ARBA" id="ARBA00022989"/>
    </source>
</evidence>
<keyword evidence="3 7" id="KW-0812">Transmembrane</keyword>
<evidence type="ECO:0000313" key="8">
    <source>
        <dbReference type="EMBL" id="KAI7806230.1"/>
    </source>
</evidence>
<evidence type="ECO:0000256" key="7">
    <source>
        <dbReference type="SAM" id="Phobius"/>
    </source>
</evidence>
<dbReference type="PANTHER" id="PTHR23320:SF130">
    <property type="entry name" value="TRANSMEMBRANE PROTEIN 212"/>
    <property type="match status" value="1"/>
</dbReference>
<evidence type="ECO:0000256" key="3">
    <source>
        <dbReference type="ARBA" id="ARBA00022692"/>
    </source>
</evidence>
<keyword evidence="5 7" id="KW-0472">Membrane</keyword>
<dbReference type="PANTHER" id="PTHR23320">
    <property type="entry name" value="MEMBRANE-SPANNING 4-DOMAINS SUBFAMILY A MS4A -RELATED"/>
    <property type="match status" value="1"/>
</dbReference>
<comment type="caution">
    <text evidence="8">The sequence shown here is derived from an EMBL/GenBank/DDBJ whole genome shotgun (WGS) entry which is preliminary data.</text>
</comment>
<dbReference type="InterPro" id="IPR007237">
    <property type="entry name" value="CD20-like"/>
</dbReference>
<dbReference type="AlphaFoldDB" id="A0A9W8C2L2"/>
<dbReference type="Pfam" id="PF04103">
    <property type="entry name" value="CD20"/>
    <property type="match status" value="1"/>
</dbReference>
<evidence type="ECO:0000256" key="5">
    <source>
        <dbReference type="ARBA" id="ARBA00023136"/>
    </source>
</evidence>
<feature type="transmembrane region" description="Helical" evidence="7">
    <location>
        <begin position="118"/>
        <end position="141"/>
    </location>
</feature>
<dbReference type="EMBL" id="JAFHDT010000008">
    <property type="protein sequence ID" value="KAI7806230.1"/>
    <property type="molecule type" value="Genomic_DNA"/>
</dbReference>
<feature type="region of interest" description="Disordered" evidence="6">
    <location>
        <begin position="1"/>
        <end position="23"/>
    </location>
</feature>
<feature type="transmembrane region" description="Helical" evidence="7">
    <location>
        <begin position="81"/>
        <end position="106"/>
    </location>
</feature>
<protein>
    <submittedName>
        <fullName evidence="8">Uncharacterized protein</fullName>
    </submittedName>
</protein>
<dbReference type="InterPro" id="IPR030417">
    <property type="entry name" value="MS4A"/>
</dbReference>
<dbReference type="OrthoDB" id="8951938at2759"/>
<reference evidence="8" key="1">
    <citation type="submission" date="2021-02" db="EMBL/GenBank/DDBJ databases">
        <title>Comparative genomics reveals that relaxation of natural selection precedes convergent phenotypic evolution of cavefish.</title>
        <authorList>
            <person name="Peng Z."/>
        </authorList>
    </citation>
    <scope>NUCLEOTIDE SEQUENCE</scope>
    <source>
        <tissue evidence="8">Muscle</tissue>
    </source>
</reference>
<keyword evidence="4 7" id="KW-1133">Transmembrane helix</keyword>
<proteinExistence type="inferred from homology"/>
<feature type="transmembrane region" description="Helical" evidence="7">
    <location>
        <begin position="153"/>
        <end position="173"/>
    </location>
</feature>
<gene>
    <name evidence="8" type="ORF">IRJ41_002456</name>
</gene>
<evidence type="ECO:0000313" key="9">
    <source>
        <dbReference type="Proteomes" id="UP001059041"/>
    </source>
</evidence>
<organism evidence="8 9">
    <name type="scientific">Triplophysa rosa</name>
    <name type="common">Cave loach</name>
    <dbReference type="NCBI Taxonomy" id="992332"/>
    <lineage>
        <taxon>Eukaryota</taxon>
        <taxon>Metazoa</taxon>
        <taxon>Chordata</taxon>
        <taxon>Craniata</taxon>
        <taxon>Vertebrata</taxon>
        <taxon>Euteleostomi</taxon>
        <taxon>Actinopterygii</taxon>
        <taxon>Neopterygii</taxon>
        <taxon>Teleostei</taxon>
        <taxon>Ostariophysi</taxon>
        <taxon>Cypriniformes</taxon>
        <taxon>Nemacheilidae</taxon>
        <taxon>Triplophysa</taxon>
    </lineage>
</organism>
<comment type="similarity">
    <text evidence="2">Belongs to the MS4A family.</text>
</comment>